<dbReference type="AlphaFoldDB" id="A0A845KZ32"/>
<sequence>MKRIALFAILMLLAVTCLGLAPAFADEVAPAPAATAAAAATAAPAADAAAAPEAPKADTGDTAFIIVSAALVMLMTPGLALFYGGMVRKKNVLSTMMHSFIIICLVSVIWVLYGYSLAFGPDNNGMIGSLDWAMFNNVGPDPNPDYSATIPHSIFSMFQLMFAIITAALISGAFAERMKFSAFLLFTAIWITVIYFPLAHWVWGLGGWLRNLGALDFAGGTVVHISSGVSGLVLAMLLGKRRGLGTTPMPPHQLPLTVLGAGLLWFGWFGFNAGSALGANGLAGSAFVTTNTAAAAAALSWIFAEWIRQGKPTVLGAASGAVAGLVAITPAAGFVTAGSSIIIGLMSGVICYLAVILKPRLGYDDALDAFGIHGVGGTFGAIATGIFATTTVNSAGADGLLYGSSELLVKQLIAVGASYVFAAVGTFIIYMIVNAIFKARVTVEDEETGLDITQHGEEGYPDFAVQAGGLSSISYSSSSASSSVVHSH</sequence>
<proteinExistence type="inferred from homology"/>
<dbReference type="Gene3D" id="1.10.3430.10">
    <property type="entry name" value="Ammonium transporter AmtB like domains"/>
    <property type="match status" value="1"/>
</dbReference>
<name>A0A845KZ32_9FIRM</name>
<keyword evidence="8 10" id="KW-0924">Ammonia transport</keyword>
<evidence type="ECO:0000256" key="1">
    <source>
        <dbReference type="ARBA" id="ARBA00004651"/>
    </source>
</evidence>
<dbReference type="RefSeq" id="WP_161256379.1">
    <property type="nucleotide sequence ID" value="NZ_WXEY01000004.1"/>
</dbReference>
<comment type="caution">
    <text evidence="13">The sequence shown here is derived from an EMBL/GenBank/DDBJ whole genome shotgun (WGS) entry which is preliminary data.</text>
</comment>
<dbReference type="InterPro" id="IPR018047">
    <property type="entry name" value="Ammonium_transpt_CS"/>
</dbReference>
<evidence type="ECO:0000256" key="2">
    <source>
        <dbReference type="ARBA" id="ARBA00005887"/>
    </source>
</evidence>
<dbReference type="Proteomes" id="UP000463470">
    <property type="component" value="Unassembled WGS sequence"/>
</dbReference>
<dbReference type="InterPro" id="IPR029020">
    <property type="entry name" value="Ammonium/urea_transptr"/>
</dbReference>
<reference evidence="13 14" key="1">
    <citation type="submission" date="2020-01" db="EMBL/GenBank/DDBJ databases">
        <title>Whole-genome sequence of Heliobacterium undosum DSM 13378.</title>
        <authorList>
            <person name="Kyndt J.A."/>
            <person name="Meyer T.E."/>
        </authorList>
    </citation>
    <scope>NUCLEOTIDE SEQUENCE [LARGE SCALE GENOMIC DNA]</scope>
    <source>
        <strain evidence="13 14">DSM 13378</strain>
    </source>
</reference>
<evidence type="ECO:0000256" key="3">
    <source>
        <dbReference type="ARBA" id="ARBA00022448"/>
    </source>
</evidence>
<dbReference type="PANTHER" id="PTHR43029">
    <property type="entry name" value="AMMONIUM TRANSPORTER MEP2"/>
    <property type="match status" value="1"/>
</dbReference>
<feature type="transmembrane region" description="Helical" evidence="10">
    <location>
        <begin position="315"/>
        <end position="335"/>
    </location>
</feature>
<evidence type="ECO:0000259" key="12">
    <source>
        <dbReference type="Pfam" id="PF00909"/>
    </source>
</evidence>
<feature type="transmembrane region" description="Helical" evidence="10">
    <location>
        <begin position="96"/>
        <end position="116"/>
    </location>
</feature>
<evidence type="ECO:0000256" key="10">
    <source>
        <dbReference type="RuleBase" id="RU362002"/>
    </source>
</evidence>
<keyword evidence="4" id="KW-1003">Cell membrane</keyword>
<feature type="transmembrane region" description="Helical" evidence="10">
    <location>
        <begin position="251"/>
        <end position="271"/>
    </location>
</feature>
<keyword evidence="3 10" id="KW-0813">Transport</keyword>
<dbReference type="FunFam" id="1.10.3430.10:FF:000007">
    <property type="entry name" value="Ammonium transporter"/>
    <property type="match status" value="1"/>
</dbReference>
<evidence type="ECO:0000256" key="11">
    <source>
        <dbReference type="SAM" id="SignalP"/>
    </source>
</evidence>
<evidence type="ECO:0000256" key="8">
    <source>
        <dbReference type="ARBA" id="ARBA00023177"/>
    </source>
</evidence>
<feature type="chain" id="PRO_5032916641" description="Ammonium transporter" evidence="11">
    <location>
        <begin position="26"/>
        <end position="488"/>
    </location>
</feature>
<evidence type="ECO:0000256" key="5">
    <source>
        <dbReference type="ARBA" id="ARBA00022692"/>
    </source>
</evidence>
<evidence type="ECO:0000256" key="6">
    <source>
        <dbReference type="ARBA" id="ARBA00022989"/>
    </source>
</evidence>
<organism evidence="13 14">
    <name type="scientific">Heliomicrobium undosum</name>
    <dbReference type="NCBI Taxonomy" id="121734"/>
    <lineage>
        <taxon>Bacteria</taxon>
        <taxon>Bacillati</taxon>
        <taxon>Bacillota</taxon>
        <taxon>Clostridia</taxon>
        <taxon>Eubacteriales</taxon>
        <taxon>Heliobacteriaceae</taxon>
        <taxon>Heliomicrobium</taxon>
    </lineage>
</organism>
<dbReference type="Pfam" id="PF00909">
    <property type="entry name" value="Ammonium_transp"/>
    <property type="match status" value="1"/>
</dbReference>
<comment type="similarity">
    <text evidence="2 10">Belongs to the ammonia transporter channel (TC 1.A.11.2) family.</text>
</comment>
<evidence type="ECO:0000313" key="13">
    <source>
        <dbReference type="EMBL" id="MZP29272.1"/>
    </source>
</evidence>
<protein>
    <recommendedName>
        <fullName evidence="9 10">Ammonium transporter</fullName>
    </recommendedName>
</protein>
<dbReference type="EMBL" id="WXEY01000004">
    <property type="protein sequence ID" value="MZP29272.1"/>
    <property type="molecule type" value="Genomic_DNA"/>
</dbReference>
<dbReference type="InterPro" id="IPR001905">
    <property type="entry name" value="Ammonium_transpt"/>
</dbReference>
<feature type="transmembrane region" description="Helical" evidence="10">
    <location>
        <begin position="215"/>
        <end position="239"/>
    </location>
</feature>
<evidence type="ECO:0000313" key="14">
    <source>
        <dbReference type="Proteomes" id="UP000463470"/>
    </source>
</evidence>
<feature type="transmembrane region" description="Helical" evidence="10">
    <location>
        <begin position="182"/>
        <end position="203"/>
    </location>
</feature>
<dbReference type="PANTHER" id="PTHR43029:SF10">
    <property type="entry name" value="AMMONIUM TRANSPORTER MEP2"/>
    <property type="match status" value="1"/>
</dbReference>
<dbReference type="OrthoDB" id="9814202at2"/>
<keyword evidence="5 10" id="KW-0812">Transmembrane</keyword>
<evidence type="ECO:0000256" key="7">
    <source>
        <dbReference type="ARBA" id="ARBA00023136"/>
    </source>
</evidence>
<feature type="transmembrane region" description="Helical" evidence="10">
    <location>
        <begin position="283"/>
        <end position="303"/>
    </location>
</feature>
<dbReference type="GO" id="GO:0005886">
    <property type="term" value="C:plasma membrane"/>
    <property type="evidence" value="ECO:0007669"/>
    <property type="project" value="UniProtKB-SubCell"/>
</dbReference>
<feature type="domain" description="Ammonium transporter AmtB-like" evidence="12">
    <location>
        <begin position="63"/>
        <end position="460"/>
    </location>
</feature>
<feature type="transmembrane region" description="Helical" evidence="10">
    <location>
        <begin position="154"/>
        <end position="175"/>
    </location>
</feature>
<dbReference type="NCBIfam" id="TIGR00836">
    <property type="entry name" value="amt"/>
    <property type="match status" value="1"/>
</dbReference>
<feature type="transmembrane region" description="Helical" evidence="10">
    <location>
        <begin position="341"/>
        <end position="357"/>
    </location>
</feature>
<evidence type="ECO:0000256" key="4">
    <source>
        <dbReference type="ARBA" id="ARBA00022475"/>
    </source>
</evidence>
<feature type="transmembrane region" description="Helical" evidence="10">
    <location>
        <begin position="369"/>
        <end position="392"/>
    </location>
</feature>
<dbReference type="PROSITE" id="PS01219">
    <property type="entry name" value="AMMONIUM_TRANSP"/>
    <property type="match status" value="1"/>
</dbReference>
<gene>
    <name evidence="13" type="primary">amt</name>
    <name evidence="13" type="ORF">GTO91_06070</name>
</gene>
<dbReference type="InterPro" id="IPR024041">
    <property type="entry name" value="NH4_transpt_AmtB-like_dom"/>
</dbReference>
<comment type="subcellular location">
    <subcellularLocation>
        <location evidence="1 10">Cell membrane</location>
        <topology evidence="1 10">Multi-pass membrane protein</topology>
    </subcellularLocation>
</comment>
<feature type="signal peptide" evidence="11">
    <location>
        <begin position="1"/>
        <end position="25"/>
    </location>
</feature>
<keyword evidence="14" id="KW-1185">Reference proteome</keyword>
<dbReference type="GO" id="GO:0008519">
    <property type="term" value="F:ammonium channel activity"/>
    <property type="evidence" value="ECO:0007669"/>
    <property type="project" value="InterPro"/>
</dbReference>
<keyword evidence="11" id="KW-0732">Signal</keyword>
<accession>A0A845KZ32</accession>
<feature type="transmembrane region" description="Helical" evidence="10">
    <location>
        <begin position="63"/>
        <end position="84"/>
    </location>
</feature>
<evidence type="ECO:0000256" key="9">
    <source>
        <dbReference type="ARBA" id="ARBA00050025"/>
    </source>
</evidence>
<feature type="transmembrane region" description="Helical" evidence="10">
    <location>
        <begin position="412"/>
        <end position="433"/>
    </location>
</feature>
<dbReference type="SUPFAM" id="SSF111352">
    <property type="entry name" value="Ammonium transporter"/>
    <property type="match status" value="1"/>
</dbReference>
<keyword evidence="7 10" id="KW-0472">Membrane</keyword>
<keyword evidence="6 10" id="KW-1133">Transmembrane helix</keyword>